<dbReference type="KEGG" id="vah:G7081_05550"/>
<dbReference type="NCBIfam" id="NF043067">
    <property type="entry name" value="AAC_6p_group_E"/>
    <property type="match status" value="1"/>
</dbReference>
<dbReference type="InterPro" id="IPR000182">
    <property type="entry name" value="GNAT_dom"/>
</dbReference>
<dbReference type="PROSITE" id="PS51186">
    <property type="entry name" value="GNAT"/>
    <property type="match status" value="1"/>
</dbReference>
<dbReference type="Gene3D" id="3.40.630.30">
    <property type="match status" value="1"/>
</dbReference>
<evidence type="ECO:0000259" key="9">
    <source>
        <dbReference type="PROSITE" id="PS51186"/>
    </source>
</evidence>
<gene>
    <name evidence="10" type="ORF">G7081_05550</name>
</gene>
<evidence type="ECO:0000256" key="7">
    <source>
        <dbReference type="ARBA" id="ARBA00029660"/>
    </source>
</evidence>
<evidence type="ECO:0000256" key="4">
    <source>
        <dbReference type="ARBA" id="ARBA00022679"/>
    </source>
</evidence>
<protein>
    <recommendedName>
        <fullName evidence="3">Aminoglycoside N(6')-acetyltransferase type 1</fullName>
        <ecNumber evidence="2">2.3.1.82</ecNumber>
    </recommendedName>
    <alternativeName>
        <fullName evidence="7">Aminoglycoside resistance protein</fullName>
    </alternativeName>
</protein>
<evidence type="ECO:0000313" key="11">
    <source>
        <dbReference type="Proteomes" id="UP000500890"/>
    </source>
</evidence>
<dbReference type="Proteomes" id="UP000500890">
    <property type="component" value="Chromosome"/>
</dbReference>
<dbReference type="CDD" id="cd04301">
    <property type="entry name" value="NAT_SF"/>
    <property type="match status" value="1"/>
</dbReference>
<organism evidence="10 11">
    <name type="scientific">Vagococcus coleopterorum</name>
    <dbReference type="NCBI Taxonomy" id="2714946"/>
    <lineage>
        <taxon>Bacteria</taxon>
        <taxon>Bacillati</taxon>
        <taxon>Bacillota</taxon>
        <taxon>Bacilli</taxon>
        <taxon>Lactobacillales</taxon>
        <taxon>Enterococcaceae</taxon>
        <taxon>Vagococcus</taxon>
    </lineage>
</organism>
<feature type="domain" description="N-acetyltransferase" evidence="9">
    <location>
        <begin position="1"/>
        <end position="144"/>
    </location>
</feature>
<evidence type="ECO:0000256" key="1">
    <source>
        <dbReference type="ARBA" id="ARBA00011738"/>
    </source>
</evidence>
<evidence type="ECO:0000256" key="2">
    <source>
        <dbReference type="ARBA" id="ARBA00012888"/>
    </source>
</evidence>
<keyword evidence="5" id="KW-0046">Antibiotic resistance</keyword>
<evidence type="ECO:0000256" key="6">
    <source>
        <dbReference type="ARBA" id="ARBA00023315"/>
    </source>
</evidence>
<name>A0A6G8ANK7_9ENTE</name>
<dbReference type="SUPFAM" id="SSF55729">
    <property type="entry name" value="Acyl-CoA N-acyltransferases (Nat)"/>
    <property type="match status" value="1"/>
</dbReference>
<sequence>MIIKINQERVDEVVTLALLLWPDNDQNELREEFSELLTNKEAIIYGEEIDDELVAFAQCQLRHDYVEGTESNPVGYLEGIFVKEPYRLKGVARELCKKCEEWSVVKGCKEFASDCELDNTESLAMHLKLGFVEANRLICFTKSI</sequence>
<evidence type="ECO:0000256" key="5">
    <source>
        <dbReference type="ARBA" id="ARBA00023251"/>
    </source>
</evidence>
<evidence type="ECO:0000313" key="10">
    <source>
        <dbReference type="EMBL" id="QIL46577.1"/>
    </source>
</evidence>
<dbReference type="EMBL" id="CP049886">
    <property type="protein sequence ID" value="QIL46577.1"/>
    <property type="molecule type" value="Genomic_DNA"/>
</dbReference>
<comment type="catalytic activity">
    <reaction evidence="8">
        <text>kanamycin B + acetyl-CoA = N(6')-acetylkanamycin B + CoA + H(+)</text>
        <dbReference type="Rhea" id="RHEA:16449"/>
        <dbReference type="ChEBI" id="CHEBI:15378"/>
        <dbReference type="ChEBI" id="CHEBI:57287"/>
        <dbReference type="ChEBI" id="CHEBI:57288"/>
        <dbReference type="ChEBI" id="CHEBI:58390"/>
        <dbReference type="ChEBI" id="CHEBI:58549"/>
        <dbReference type="EC" id="2.3.1.82"/>
    </reaction>
</comment>
<dbReference type="GO" id="GO:0047663">
    <property type="term" value="F:aminoglycoside 6'-N-acetyltransferase activity"/>
    <property type="evidence" value="ECO:0007669"/>
    <property type="project" value="UniProtKB-EC"/>
</dbReference>
<evidence type="ECO:0000256" key="3">
    <source>
        <dbReference type="ARBA" id="ARBA00017677"/>
    </source>
</evidence>
<keyword evidence="11" id="KW-1185">Reference proteome</keyword>
<reference evidence="10 11" key="1">
    <citation type="submission" date="2020-03" db="EMBL/GenBank/DDBJ databases">
        <title>Vagococcus sp. nov., isolated from beetles.</title>
        <authorList>
            <person name="Hyun D.-W."/>
            <person name="Bae J.-W."/>
        </authorList>
    </citation>
    <scope>NUCLEOTIDE SEQUENCE [LARGE SCALE GENOMIC DNA]</scope>
    <source>
        <strain evidence="10 11">HDW17A</strain>
    </source>
</reference>
<dbReference type="EC" id="2.3.1.82" evidence="2"/>
<dbReference type="PIRSF" id="PIRSF000452">
    <property type="entry name" value="6-N-acetyltransf"/>
    <property type="match status" value="1"/>
</dbReference>
<proteinExistence type="predicted"/>
<keyword evidence="4 10" id="KW-0808">Transferase</keyword>
<evidence type="ECO:0000256" key="8">
    <source>
        <dbReference type="ARBA" id="ARBA00048923"/>
    </source>
</evidence>
<accession>A0A6G8ANK7</accession>
<keyword evidence="6" id="KW-0012">Acyltransferase</keyword>
<comment type="subunit">
    <text evidence="1">Homodimer.</text>
</comment>
<dbReference type="GO" id="GO:0046677">
    <property type="term" value="P:response to antibiotic"/>
    <property type="evidence" value="ECO:0007669"/>
    <property type="project" value="UniProtKB-KW"/>
</dbReference>
<dbReference type="InterPro" id="IPR016181">
    <property type="entry name" value="Acyl_CoA_acyltransferase"/>
</dbReference>
<dbReference type="RefSeq" id="WP_166007965.1">
    <property type="nucleotide sequence ID" value="NZ_CP049886.1"/>
</dbReference>
<dbReference type="InterPro" id="IPR024170">
    <property type="entry name" value="Aminoglycoside_N6-AcTrfrase"/>
</dbReference>
<dbReference type="Pfam" id="PF00583">
    <property type="entry name" value="Acetyltransf_1"/>
    <property type="match status" value="1"/>
</dbReference>
<dbReference type="AlphaFoldDB" id="A0A6G8ANK7"/>